<keyword evidence="4" id="KW-1185">Reference proteome</keyword>
<comment type="caution">
    <text evidence="3">The sequence shown here is derived from an EMBL/GenBank/DDBJ whole genome shotgun (WGS) entry which is preliminary data.</text>
</comment>
<dbReference type="EMBL" id="VJMJ01000063">
    <property type="protein sequence ID" value="KAF0739581.1"/>
    <property type="molecule type" value="Genomic_DNA"/>
</dbReference>
<organism evidence="3 4">
    <name type="scientific">Aphanomyces euteiches</name>
    <dbReference type="NCBI Taxonomy" id="100861"/>
    <lineage>
        <taxon>Eukaryota</taxon>
        <taxon>Sar</taxon>
        <taxon>Stramenopiles</taxon>
        <taxon>Oomycota</taxon>
        <taxon>Saprolegniomycetes</taxon>
        <taxon>Saprolegniales</taxon>
        <taxon>Verrucalvaceae</taxon>
        <taxon>Aphanomyces</taxon>
    </lineage>
</organism>
<protein>
    <recommendedName>
        <fullName evidence="1">WRKY19-like zinc finger domain-containing protein</fullName>
    </recommendedName>
</protein>
<dbReference type="AlphaFoldDB" id="A0A6G0XGZ4"/>
<sequence>MHRIELTQDIQDYILSSFEHGKSCFLFAISQHDLSTNSSIHDILGQLPSQVLRGAPQLPTIHEAGLLRDQLSTVLSLEEHPDPPIQQQQSAHDSMELNSNFEASVGATATALEHIEEKASELFYAWNSEESSCDTESNVESETAMDSDIPDSQMEITPSSDFVRVFEWLQLHEGWTRQPGLWNEFTYFKAVAFHAPTGQNNVFVGDEAVETYWRTSGDWYRAMACLESQGQSTEDRPDRQSRRKPRCSLPGCTHIAASNRLCLGHGGGKACIVTNCLGAAMGGSGKCKKHGGGSRCSFVGCDKSAQGGGKCKAHGGGKKCLWEGCVKAAQRRGFCASHGGKVNCSVNGCHRTDRGGGLCEVHRADILCQHPGCHRLAKVDALCSAHSRQQRAAHQAMLHNEVFPL</sequence>
<reference evidence="3 4" key="1">
    <citation type="submission" date="2019-07" db="EMBL/GenBank/DDBJ databases">
        <title>Genomics analysis of Aphanomyces spp. identifies a new class of oomycete effector associated with host adaptation.</title>
        <authorList>
            <person name="Gaulin E."/>
        </authorList>
    </citation>
    <scope>NUCLEOTIDE SEQUENCE [LARGE SCALE GENOMIC DNA]</scope>
    <source>
        <strain evidence="3 4">ATCC 201684</strain>
    </source>
</reference>
<evidence type="ECO:0000313" key="2">
    <source>
        <dbReference type="EMBL" id="KAF0739581.1"/>
    </source>
</evidence>
<dbReference type="Proteomes" id="UP000481153">
    <property type="component" value="Unassembled WGS sequence"/>
</dbReference>
<accession>A0A6G0XGZ4</accession>
<gene>
    <name evidence="2" type="ORF">Ae201684_004761</name>
    <name evidence="3" type="ORF">Ae201684_004765</name>
</gene>
<name>A0A6G0XGZ4_9STRA</name>
<dbReference type="EMBL" id="VJMJ01000063">
    <property type="protein sequence ID" value="KAF0739585.1"/>
    <property type="molecule type" value="Genomic_DNA"/>
</dbReference>
<dbReference type="Pfam" id="PF24906">
    <property type="entry name" value="Zf_WRKY19"/>
    <property type="match status" value="2"/>
</dbReference>
<evidence type="ECO:0000259" key="1">
    <source>
        <dbReference type="Pfam" id="PF24906"/>
    </source>
</evidence>
<dbReference type="PANTHER" id="PTHR31827:SF1">
    <property type="entry name" value="EMB|CAB89363.1"/>
    <property type="match status" value="1"/>
</dbReference>
<dbReference type="PANTHER" id="PTHR31827">
    <property type="entry name" value="EMB|CAB89363.1"/>
    <property type="match status" value="1"/>
</dbReference>
<evidence type="ECO:0000313" key="4">
    <source>
        <dbReference type="Proteomes" id="UP000481153"/>
    </source>
</evidence>
<feature type="domain" description="WRKY19-like zinc finger" evidence="1">
    <location>
        <begin position="317"/>
        <end position="340"/>
    </location>
</feature>
<dbReference type="InterPro" id="IPR056866">
    <property type="entry name" value="Znf_WRKY19"/>
</dbReference>
<proteinExistence type="predicted"/>
<dbReference type="VEuPathDB" id="FungiDB:AeMF1_006094"/>
<evidence type="ECO:0000313" key="3">
    <source>
        <dbReference type="EMBL" id="KAF0739585.1"/>
    </source>
</evidence>
<feature type="domain" description="WRKY19-like zinc finger" evidence="1">
    <location>
        <begin position="293"/>
        <end position="316"/>
    </location>
</feature>